<organism evidence="2 3">
    <name type="scientific">Microbaculum marinisediminis</name>
    <dbReference type="NCBI Taxonomy" id="2931392"/>
    <lineage>
        <taxon>Bacteria</taxon>
        <taxon>Pseudomonadati</taxon>
        <taxon>Pseudomonadota</taxon>
        <taxon>Alphaproteobacteria</taxon>
        <taxon>Hyphomicrobiales</taxon>
        <taxon>Tepidamorphaceae</taxon>
        <taxon>Microbaculum</taxon>
    </lineage>
</organism>
<gene>
    <name evidence="2" type="ORF">MUB46_13710</name>
</gene>
<dbReference type="Proteomes" id="UP001320898">
    <property type="component" value="Unassembled WGS sequence"/>
</dbReference>
<feature type="region of interest" description="Disordered" evidence="1">
    <location>
        <begin position="63"/>
        <end position="96"/>
    </location>
</feature>
<dbReference type="RefSeq" id="WP_261616489.1">
    <property type="nucleotide sequence ID" value="NZ_JALIDZ010000005.1"/>
</dbReference>
<dbReference type="AlphaFoldDB" id="A0AAW5QYW3"/>
<evidence type="ECO:0000256" key="1">
    <source>
        <dbReference type="SAM" id="MobiDB-lite"/>
    </source>
</evidence>
<feature type="non-terminal residue" evidence="2">
    <location>
        <position position="1"/>
    </location>
</feature>
<protein>
    <submittedName>
        <fullName evidence="2">Uncharacterized protein</fullName>
    </submittedName>
</protein>
<keyword evidence="3" id="KW-1185">Reference proteome</keyword>
<evidence type="ECO:0000313" key="2">
    <source>
        <dbReference type="EMBL" id="MCT8972918.1"/>
    </source>
</evidence>
<name>A0AAW5QYW3_9HYPH</name>
<reference evidence="2 3" key="1">
    <citation type="submission" date="2022-04" db="EMBL/GenBank/DDBJ databases">
        <authorList>
            <person name="Ye Y.-Q."/>
            <person name="Du Z.-J."/>
        </authorList>
    </citation>
    <scope>NUCLEOTIDE SEQUENCE [LARGE SCALE GENOMIC DNA]</scope>
    <source>
        <strain evidence="2 3">A6E488</strain>
    </source>
</reference>
<proteinExistence type="predicted"/>
<evidence type="ECO:0000313" key="3">
    <source>
        <dbReference type="Proteomes" id="UP001320898"/>
    </source>
</evidence>
<accession>A0AAW5QYW3</accession>
<dbReference type="EMBL" id="JALIDZ010000005">
    <property type="protein sequence ID" value="MCT8972918.1"/>
    <property type="molecule type" value="Genomic_DNA"/>
</dbReference>
<comment type="caution">
    <text evidence="2">The sequence shown here is derived from an EMBL/GenBank/DDBJ whole genome shotgun (WGS) entry which is preliminary data.</text>
</comment>
<sequence>CRRPSSARYLLKKSAVPDRRRCNSCIRARHNGRMERKHLTASRQRLSPPASLKRDGWWLVATPPAPEPSRPAATVIPFPKRKQPPAQTGDIADDRP</sequence>